<dbReference type="InterPro" id="IPR044824">
    <property type="entry name" value="MAIN-like"/>
</dbReference>
<dbReference type="Proteomes" id="UP000652761">
    <property type="component" value="Unassembled WGS sequence"/>
</dbReference>
<keyword evidence="4" id="KW-1185">Reference proteome</keyword>
<dbReference type="Pfam" id="PF10536">
    <property type="entry name" value="PMD"/>
    <property type="match status" value="1"/>
</dbReference>
<proteinExistence type="predicted"/>
<dbReference type="InterPro" id="IPR019557">
    <property type="entry name" value="AminoTfrase-like_pln_mobile"/>
</dbReference>
<dbReference type="EMBL" id="NMUH01002848">
    <property type="protein sequence ID" value="MQM02392.1"/>
    <property type="molecule type" value="Genomic_DNA"/>
</dbReference>
<sequence>MGFGHLLAVRPFHVDVPYLEALRERWDEDCKAFIMPWGHMIPTLEDVAYLTGLPGLPRRGGRVAGDRVCSWAEEADPEHPTRSSIGVSRAARREEGSTGDVRGVQRRGAGVDPVGGTERGAIYLDLRDVPLRTAPLPDAVIADELQVRAAAVRPGAGRSLCLGHRSAGDIFSHSSPVARGVLRAPTRL</sequence>
<gene>
    <name evidence="3" type="ORF">Taro_035155</name>
</gene>
<feature type="domain" description="Aminotransferase-like plant mobile" evidence="2">
    <location>
        <begin position="2"/>
        <end position="54"/>
    </location>
</feature>
<dbReference type="AlphaFoldDB" id="A0A843VYA0"/>
<dbReference type="PANTHER" id="PTHR46033">
    <property type="entry name" value="PROTEIN MAIN-LIKE 2"/>
    <property type="match status" value="1"/>
</dbReference>
<accession>A0A843VYA0</accession>
<comment type="caution">
    <text evidence="3">The sequence shown here is derived from an EMBL/GenBank/DDBJ whole genome shotgun (WGS) entry which is preliminary data.</text>
</comment>
<evidence type="ECO:0000256" key="1">
    <source>
        <dbReference type="SAM" id="MobiDB-lite"/>
    </source>
</evidence>
<feature type="region of interest" description="Disordered" evidence="1">
    <location>
        <begin position="74"/>
        <end position="112"/>
    </location>
</feature>
<protein>
    <recommendedName>
        <fullName evidence="2">Aminotransferase-like plant mobile domain-containing protein</fullName>
    </recommendedName>
</protein>
<organism evidence="3 4">
    <name type="scientific">Colocasia esculenta</name>
    <name type="common">Wild taro</name>
    <name type="synonym">Arum esculentum</name>
    <dbReference type="NCBI Taxonomy" id="4460"/>
    <lineage>
        <taxon>Eukaryota</taxon>
        <taxon>Viridiplantae</taxon>
        <taxon>Streptophyta</taxon>
        <taxon>Embryophyta</taxon>
        <taxon>Tracheophyta</taxon>
        <taxon>Spermatophyta</taxon>
        <taxon>Magnoliopsida</taxon>
        <taxon>Liliopsida</taxon>
        <taxon>Araceae</taxon>
        <taxon>Aroideae</taxon>
        <taxon>Colocasieae</taxon>
        <taxon>Colocasia</taxon>
    </lineage>
</organism>
<name>A0A843VYA0_COLES</name>
<evidence type="ECO:0000259" key="2">
    <source>
        <dbReference type="Pfam" id="PF10536"/>
    </source>
</evidence>
<evidence type="ECO:0000313" key="4">
    <source>
        <dbReference type="Proteomes" id="UP000652761"/>
    </source>
</evidence>
<dbReference type="PANTHER" id="PTHR46033:SF1">
    <property type="entry name" value="PROTEIN MAIN-LIKE 2"/>
    <property type="match status" value="1"/>
</dbReference>
<dbReference type="GO" id="GO:0010073">
    <property type="term" value="P:meristem maintenance"/>
    <property type="evidence" value="ECO:0007669"/>
    <property type="project" value="InterPro"/>
</dbReference>
<reference evidence="3" key="1">
    <citation type="submission" date="2017-07" db="EMBL/GenBank/DDBJ databases">
        <title>Taro Niue Genome Assembly and Annotation.</title>
        <authorList>
            <person name="Atibalentja N."/>
            <person name="Keating K."/>
            <person name="Fields C.J."/>
        </authorList>
    </citation>
    <scope>NUCLEOTIDE SEQUENCE</scope>
    <source>
        <strain evidence="3">Niue_2</strain>
        <tissue evidence="3">Leaf</tissue>
    </source>
</reference>
<evidence type="ECO:0000313" key="3">
    <source>
        <dbReference type="EMBL" id="MQM02392.1"/>
    </source>
</evidence>